<protein>
    <submittedName>
        <fullName evidence="3">Thioredoxin domain-containing protein</fullName>
    </submittedName>
</protein>
<keyword evidence="4" id="KW-1185">Reference proteome</keyword>
<dbReference type="SUPFAM" id="SSF48208">
    <property type="entry name" value="Six-hairpin glycosidases"/>
    <property type="match status" value="1"/>
</dbReference>
<dbReference type="InterPro" id="IPR008928">
    <property type="entry name" value="6-hairpin_glycosidase_sf"/>
</dbReference>
<sequence length="741" mass="81600">MTPTDENRLADAASPYLRQHADNPVNWQPWDDAALESARERDVPIFLSVGYSACHWCHVMADESFSDDETAAVLNEEFVPVKVDREERPDIDQLYLTVCQLVRGNAGWPLSVWLTPDLKPFFVGTYFPPEPRRGMPGFRDLLTDIADSWSTPEDREEMEQRAEQWTRAIEDELEDVPEPDAVPESDLVEDAGAAAVRSADREYGGFGTGQKFPQPGRLHLLARAHDATERDVYREVLDETLDAMASHGLYDHLGGGFHRYCVDREWAVPHFEKMLYDQAELTRAMLEGYRITGTDRYAEAARDTLEFVERELTHPEGGFYSTLDAESVVPEGTANASGGESADGSVVPEDGAPDDAGDADDEGHGEREEGAFYVWTPEQVRAVLADEELADLFCERYGVTQSGNFERGTTVLGVSAPVDELGEEFDRTPEEVERGLTTARERLFEAREERPRPPRDEKVLAGWNGLMTWAFADGALTLGDAFADTAADALDFVRDELWDAETGTLSRRYAADHDGTDVPGYLEDYAFLGRGALATYEATADPDYLGFALDLGRALVERFYDEERGTLYFTPTGGEELVARPQEVTDHATPSSSGVAASLLLALDAFAPNEGFDDVAETTLSANSRRMQSNPLQHSALALAADEFAGGHVELTVAADGWPEGWREQVGETYLPRRLLAPRPAADDALDDWLSTLGVAETPPIWAGREATGGATAYLCESFACSPPQSDLADALAWRDGPVDR</sequence>
<reference evidence="3 4" key="1">
    <citation type="journal article" date="2019" name="Int. J. Syst. Evol. Microbiol.">
        <title>The Global Catalogue of Microorganisms (GCM) 10K type strain sequencing project: providing services to taxonomists for standard genome sequencing and annotation.</title>
        <authorList>
            <consortium name="The Broad Institute Genomics Platform"/>
            <consortium name="The Broad Institute Genome Sequencing Center for Infectious Disease"/>
            <person name="Wu L."/>
            <person name="Ma J."/>
        </authorList>
    </citation>
    <scope>NUCLEOTIDE SEQUENCE [LARGE SCALE GENOMIC DNA]</scope>
    <source>
        <strain evidence="3 4">CGMCC 1.12543</strain>
    </source>
</reference>
<dbReference type="InterPro" id="IPR012341">
    <property type="entry name" value="6hp_glycosidase-like_sf"/>
</dbReference>
<dbReference type="AlphaFoldDB" id="A0ABD5RRT8"/>
<dbReference type="Gene3D" id="1.50.10.10">
    <property type="match status" value="2"/>
</dbReference>
<dbReference type="Gene3D" id="3.40.30.10">
    <property type="entry name" value="Glutaredoxin"/>
    <property type="match status" value="1"/>
</dbReference>
<evidence type="ECO:0000313" key="4">
    <source>
        <dbReference type="Proteomes" id="UP001596099"/>
    </source>
</evidence>
<dbReference type="SUPFAM" id="SSF52833">
    <property type="entry name" value="Thioredoxin-like"/>
    <property type="match status" value="1"/>
</dbReference>
<evidence type="ECO:0000259" key="2">
    <source>
        <dbReference type="Pfam" id="PF03190"/>
    </source>
</evidence>
<dbReference type="PANTHER" id="PTHR42899:SF1">
    <property type="entry name" value="SPERMATOGENESIS-ASSOCIATED PROTEIN 20"/>
    <property type="match status" value="1"/>
</dbReference>
<dbReference type="RefSeq" id="WP_247417288.1">
    <property type="nucleotide sequence ID" value="NZ_JALLGW010000001.1"/>
</dbReference>
<dbReference type="EMBL" id="JBHSQH010000001">
    <property type="protein sequence ID" value="MFC5973123.1"/>
    <property type="molecule type" value="Genomic_DNA"/>
</dbReference>
<comment type="caution">
    <text evidence="3">The sequence shown here is derived from an EMBL/GenBank/DDBJ whole genome shotgun (WGS) entry which is preliminary data.</text>
</comment>
<organism evidence="3 4">
    <name type="scientific">Halomarina salina</name>
    <dbReference type="NCBI Taxonomy" id="1872699"/>
    <lineage>
        <taxon>Archaea</taxon>
        <taxon>Methanobacteriati</taxon>
        <taxon>Methanobacteriota</taxon>
        <taxon>Stenosarchaea group</taxon>
        <taxon>Halobacteria</taxon>
        <taxon>Halobacteriales</taxon>
        <taxon>Natronomonadaceae</taxon>
        <taxon>Halomarina</taxon>
    </lineage>
</organism>
<gene>
    <name evidence="3" type="ORF">ACFPYI_17455</name>
</gene>
<dbReference type="InterPro" id="IPR036249">
    <property type="entry name" value="Thioredoxin-like_sf"/>
</dbReference>
<feature type="region of interest" description="Disordered" evidence="1">
    <location>
        <begin position="331"/>
        <end position="366"/>
    </location>
</feature>
<dbReference type="InterPro" id="IPR004879">
    <property type="entry name" value="Ssp411-like_TRX"/>
</dbReference>
<proteinExistence type="predicted"/>
<feature type="compositionally biased region" description="Acidic residues" evidence="1">
    <location>
        <begin position="351"/>
        <end position="361"/>
    </location>
</feature>
<name>A0ABD5RRT8_9EURY</name>
<evidence type="ECO:0000313" key="3">
    <source>
        <dbReference type="EMBL" id="MFC5973123.1"/>
    </source>
</evidence>
<dbReference type="PIRSF" id="PIRSF006402">
    <property type="entry name" value="UCP006402_thioredoxin"/>
    <property type="match status" value="1"/>
</dbReference>
<dbReference type="InterPro" id="IPR024705">
    <property type="entry name" value="Ssp411"/>
</dbReference>
<dbReference type="CDD" id="cd02955">
    <property type="entry name" value="SSP411"/>
    <property type="match status" value="1"/>
</dbReference>
<evidence type="ECO:0000256" key="1">
    <source>
        <dbReference type="SAM" id="MobiDB-lite"/>
    </source>
</evidence>
<dbReference type="Proteomes" id="UP001596099">
    <property type="component" value="Unassembled WGS sequence"/>
</dbReference>
<dbReference type="PANTHER" id="PTHR42899">
    <property type="entry name" value="SPERMATOGENESIS-ASSOCIATED PROTEIN 20"/>
    <property type="match status" value="1"/>
</dbReference>
<accession>A0ABD5RRT8</accession>
<feature type="domain" description="Spermatogenesis-associated protein 20-like TRX" evidence="2">
    <location>
        <begin position="6"/>
        <end position="169"/>
    </location>
</feature>
<dbReference type="Pfam" id="PF03190">
    <property type="entry name" value="Thioredox_DsbH"/>
    <property type="match status" value="1"/>
</dbReference>